<evidence type="ECO:0000259" key="2">
    <source>
        <dbReference type="Pfam" id="PF13439"/>
    </source>
</evidence>
<feature type="domain" description="Glycosyl transferase family 1" evidence="1">
    <location>
        <begin position="210"/>
        <end position="347"/>
    </location>
</feature>
<keyword evidence="3" id="KW-0328">Glycosyltransferase</keyword>
<evidence type="ECO:0000259" key="1">
    <source>
        <dbReference type="Pfam" id="PF00534"/>
    </source>
</evidence>
<dbReference type="RefSeq" id="WP_330088022.1">
    <property type="nucleotide sequence ID" value="NZ_JAUGZK010000007.1"/>
</dbReference>
<dbReference type="Pfam" id="PF00534">
    <property type="entry name" value="Glycos_transf_1"/>
    <property type="match status" value="1"/>
</dbReference>
<dbReference type="CDD" id="cd03801">
    <property type="entry name" value="GT4_PimA-like"/>
    <property type="match status" value="1"/>
</dbReference>
<gene>
    <name evidence="3" type="ORF">QWF21_10585</name>
</gene>
<sequence length="378" mass="41929">MKVLQIHQCYRQAGGEEQVVEREARLLKAAGCEVDTWLLPALSGQQSGLKTLLSMLHHRQACRELASRLDSKAYDVVHLHNVFPALSPSICQPARQRGIAVVMTLHNFRPLVPAATLTGELPLRGRWRLWWRQVMTGAYQQSRLRTLALVAFILVARYRRFWSQLDAFICPSEFVRQQYLRAGFAADKLKMLPHACEPVADRVMPVGHYALAVGRSGPEKGLHWLAQHWSDMPLPLKIVGIAPCSALPAEPEFCGYLQGDALKSLYQEAAVVVVPSLVCETFGNVVMEAFSAGKPCLVAAHGALTEWVQPDYNGAWFVPGDAADLRRQLTGLLSNPEQLAALGHNARACWQQQFSPARHAAALMTLYRTVSARQAGLR</sequence>
<comment type="caution">
    <text evidence="3">The sequence shown here is derived from an EMBL/GenBank/DDBJ whole genome shotgun (WGS) entry which is preliminary data.</text>
</comment>
<dbReference type="InterPro" id="IPR050194">
    <property type="entry name" value="Glycosyltransferase_grp1"/>
</dbReference>
<dbReference type="EC" id="2.4.-.-" evidence="3"/>
<dbReference type="InterPro" id="IPR028098">
    <property type="entry name" value="Glyco_trans_4-like_N"/>
</dbReference>
<keyword evidence="3" id="KW-0808">Transferase</keyword>
<evidence type="ECO:0000313" key="3">
    <source>
        <dbReference type="EMBL" id="MEE2024694.1"/>
    </source>
</evidence>
<dbReference type="EMBL" id="JAUGZK010000007">
    <property type="protein sequence ID" value="MEE2024694.1"/>
    <property type="molecule type" value="Genomic_DNA"/>
</dbReference>
<protein>
    <submittedName>
        <fullName evidence="3">Glycosyltransferase family 4 protein</fullName>
        <ecNumber evidence="3">2.4.-.-</ecNumber>
    </submittedName>
</protein>
<proteinExistence type="predicted"/>
<dbReference type="GO" id="GO:0016757">
    <property type="term" value="F:glycosyltransferase activity"/>
    <property type="evidence" value="ECO:0007669"/>
    <property type="project" value="UniProtKB-KW"/>
</dbReference>
<dbReference type="Pfam" id="PF13439">
    <property type="entry name" value="Glyco_transf_4"/>
    <property type="match status" value="1"/>
</dbReference>
<reference evidence="3 4" key="1">
    <citation type="submission" date="2023-06" db="EMBL/GenBank/DDBJ databases">
        <title>Alkalimonas sp., MEB004 an alkaliphilic bacterium isolated from Lonar Lake, India.</title>
        <authorList>
            <person name="Joshi A."/>
            <person name="Thite S."/>
        </authorList>
    </citation>
    <scope>NUCLEOTIDE SEQUENCE [LARGE SCALE GENOMIC DNA]</scope>
    <source>
        <strain evidence="3 4">MEB004</strain>
    </source>
</reference>
<dbReference type="Proteomes" id="UP001339167">
    <property type="component" value="Unassembled WGS sequence"/>
</dbReference>
<dbReference type="Gene3D" id="3.40.50.2000">
    <property type="entry name" value="Glycogen Phosphorylase B"/>
    <property type="match status" value="2"/>
</dbReference>
<dbReference type="PANTHER" id="PTHR45947:SF13">
    <property type="entry name" value="TRANSFERASE"/>
    <property type="match status" value="1"/>
</dbReference>
<dbReference type="SUPFAM" id="SSF53756">
    <property type="entry name" value="UDP-Glycosyltransferase/glycogen phosphorylase"/>
    <property type="match status" value="1"/>
</dbReference>
<feature type="domain" description="Glycosyltransferase subfamily 4-like N-terminal" evidence="2">
    <location>
        <begin position="14"/>
        <end position="194"/>
    </location>
</feature>
<dbReference type="PANTHER" id="PTHR45947">
    <property type="entry name" value="SULFOQUINOVOSYL TRANSFERASE SQD2"/>
    <property type="match status" value="1"/>
</dbReference>
<evidence type="ECO:0000313" key="4">
    <source>
        <dbReference type="Proteomes" id="UP001339167"/>
    </source>
</evidence>
<dbReference type="InterPro" id="IPR001296">
    <property type="entry name" value="Glyco_trans_1"/>
</dbReference>
<organism evidence="3 4">
    <name type="scientific">Alkalimonas mucilaginosa</name>
    <dbReference type="NCBI Taxonomy" id="3057676"/>
    <lineage>
        <taxon>Bacteria</taxon>
        <taxon>Pseudomonadati</taxon>
        <taxon>Pseudomonadota</taxon>
        <taxon>Gammaproteobacteria</taxon>
        <taxon>Alkalimonas</taxon>
    </lineage>
</organism>
<accession>A0ABU7JG78</accession>
<name>A0ABU7JG78_9GAMM</name>
<keyword evidence="4" id="KW-1185">Reference proteome</keyword>